<comment type="caution">
    <text evidence="1">The sequence shown here is derived from an EMBL/GenBank/DDBJ whole genome shotgun (WGS) entry which is preliminary data.</text>
</comment>
<dbReference type="SUPFAM" id="SSF55874">
    <property type="entry name" value="ATPase domain of HSP90 chaperone/DNA topoisomerase II/histidine kinase"/>
    <property type="match status" value="1"/>
</dbReference>
<dbReference type="PANTHER" id="PTHR32387">
    <property type="entry name" value="WU:FJ29H11"/>
    <property type="match status" value="1"/>
</dbReference>
<dbReference type="EMBL" id="JAUKUA010000007">
    <property type="protein sequence ID" value="KAK0705518.1"/>
    <property type="molecule type" value="Genomic_DNA"/>
</dbReference>
<evidence type="ECO:0008006" key="3">
    <source>
        <dbReference type="Google" id="ProtNLM"/>
    </source>
</evidence>
<evidence type="ECO:0000313" key="1">
    <source>
        <dbReference type="EMBL" id="KAK0705518.1"/>
    </source>
</evidence>
<sequence>MQLSKSDAKDLVEKIAKDHGHLGEEVYSRMDPDTRRKVESALLKKDEIIGSSIITLAKNLYSKDVRFIFELLQNADDNHFKNATADGEVPCVTFRISDKQIVVECNEDGFTEENLRAICNVGKSSKMGAQGYIGEKGIGFKSVFKVASKVHIQSGPFSFCFKHRPGDSGMGMISPEWQDETDRRLGPVTRMTFTLHDDADGDPAIRAAQLKSVADQFKDLQPAMLLFLKQLRRIEIRFCGSFGEEVSASVMSMSQDDADSHRAILETVRTAVKDTVRNEVERARQHYHVTKEMADGLAPNENREYTEAERAEMAYSRAEVVLAFPLSDASVPVIEQQELFAFLPIRKAGFNFLIHSDFVTMANREDIVTSSLRNRSLRKPIALAFISALKQMCEHSELRFQWMRYLPKLGNYPWDPFWKVFVDLLKEQLGATDIMIPRASNQLQPIGRLKRIPADALDQDRNPLFDDLVGRDAMYLSVGYRAQDLNDLTDYGLKYMDIMQVIDRVRADLERPSSKMKSAETDRNWHTRVAKVLCTPFEKNWASTTPNVKALPLFPLTNGCWVSPASGPVHFPVTDGGLVVPPGLGLQLIDSKAAAHPYRTRLFICLGAMSLSSMTVRALILQKYAGGYLLDVSTSAEFLRFLYGTEPEGARELPDTLYSKIALHDSASIVCNPSLEDLFFSDSSKPHLPATLGLEVKFLHPDYLLDPPRKDYKGTMSTSRDWECWLGNRIGIRREIRLVSRQGGAFSDEFQFVARTRPHQLLGLLKSLWPSQGFMFSLREEKVLAPRMKQYLVSCEGAQRLRLSETILPTPRLKQLYSRFMEDREPLPFLRLESTLVEEQVEDWEFLASFGVILGDDLSFYLAMIKSIVASSQTKLQRPTRVLEIYAAIHEKCTQSTNRPQDEALVRDTFEEVNGIYIPANWPARISPWCSINDRCLLNAPPYMKSKYPIDHIYKEAFESADMDWETISRFFQVTLAAPKCSWRDLVEELRYLKRETCTDVDAIQQQYRLLSSERLSKDDRLEMKQLFEENALVFVSTKLKRQQGSWHKASDCLWSTATVIRGKKTLAKLYGNALEKFFTDMLGVEKLSAKMVIQEMMKLTLLSTVEEVKKLLWSLNSLLESGNPQESLQREKLLKKSILPVRSPKGVVEPGSAGVEFGIPDRKELEEKFRNKISMLDFTLGDVRKLKPFLRWAGLEDRYLSHMVRETPVLGEGDKFQVSDQRFDIRRKAHGFLRLAAHYRSPRFEADGQALYDLLRASETWETDGISSKLSIFIGGATFTVELEQSDVFIDEASVPIKIYIPHDDGAQDVCIQKSLPDKLVEWMMKDTSNGEAPRTVDADAVGIVTGLLNARVASIGKILDKNGIADIADIRNLDPHDIVGGPSAPAPATPPELANRVQAGQETPVTDYLALASPSSFQARGVSFRNASFSQGHVDTQTRNAEYCKLLNHIIDTAGGIRFPRWSGDISPLRGHISVDLHAAVHIMAASRSDRQMKLDAAGELFVFHFLSSLTPTLPGFSREDWKSKRKALVKVHQTYAAMTPWTGAETSDLEYDDIAGILTARLIENGYLSQGWQDRRPKYYIDVKSTSERWDSSFSMGGARYQKMRDFSNSDSVYIIARVFEMYTGAIDVKFYVNPLELYRQGLIDFSAAEYTVKPLY</sequence>
<accession>A0AA39ZXM1</accession>
<dbReference type="Gene3D" id="3.30.565.10">
    <property type="entry name" value="Histidine kinase-like ATPase, C-terminal domain"/>
    <property type="match status" value="1"/>
</dbReference>
<proteinExistence type="predicted"/>
<keyword evidence="2" id="KW-1185">Reference proteome</keyword>
<reference evidence="1" key="1">
    <citation type="submission" date="2023-06" db="EMBL/GenBank/DDBJ databases">
        <title>Genome-scale phylogeny and comparative genomics of the fungal order Sordariales.</title>
        <authorList>
            <consortium name="Lawrence Berkeley National Laboratory"/>
            <person name="Hensen N."/>
            <person name="Bonometti L."/>
            <person name="Westerberg I."/>
            <person name="Brannstrom I.O."/>
            <person name="Guillou S."/>
            <person name="Cros-Aarteil S."/>
            <person name="Calhoun S."/>
            <person name="Haridas S."/>
            <person name="Kuo A."/>
            <person name="Mondo S."/>
            <person name="Pangilinan J."/>
            <person name="Riley R."/>
            <person name="Labutti K."/>
            <person name="Andreopoulos B."/>
            <person name="Lipzen A."/>
            <person name="Chen C."/>
            <person name="Yanf M."/>
            <person name="Daum C."/>
            <person name="Ng V."/>
            <person name="Clum A."/>
            <person name="Steindorff A."/>
            <person name="Ohm R."/>
            <person name="Martin F."/>
            <person name="Silar P."/>
            <person name="Natvig D."/>
            <person name="Lalanne C."/>
            <person name="Gautier V."/>
            <person name="Ament-Velasquez S.L."/>
            <person name="Kruys A."/>
            <person name="Hutchinson M.I."/>
            <person name="Powell A.J."/>
            <person name="Barry K."/>
            <person name="Miller A.N."/>
            <person name="Grigoriev I.V."/>
            <person name="Debuchy R."/>
            <person name="Gladieux P."/>
            <person name="Thoren M.H."/>
            <person name="Johannesson H."/>
        </authorList>
    </citation>
    <scope>NUCLEOTIDE SEQUENCE</scope>
    <source>
        <strain evidence="1">SMH4607-1</strain>
    </source>
</reference>
<dbReference type="Proteomes" id="UP001172102">
    <property type="component" value="Unassembled WGS sequence"/>
</dbReference>
<evidence type="ECO:0000313" key="2">
    <source>
        <dbReference type="Proteomes" id="UP001172102"/>
    </source>
</evidence>
<protein>
    <recommendedName>
        <fullName evidence="3">Protein NO VEIN C-terminal domain-containing protein</fullName>
    </recommendedName>
</protein>
<organism evidence="1 2">
    <name type="scientific">Lasiosphaeris hirsuta</name>
    <dbReference type="NCBI Taxonomy" id="260670"/>
    <lineage>
        <taxon>Eukaryota</taxon>
        <taxon>Fungi</taxon>
        <taxon>Dikarya</taxon>
        <taxon>Ascomycota</taxon>
        <taxon>Pezizomycotina</taxon>
        <taxon>Sordariomycetes</taxon>
        <taxon>Sordariomycetidae</taxon>
        <taxon>Sordariales</taxon>
        <taxon>Lasiosphaeriaceae</taxon>
        <taxon>Lasiosphaeris</taxon>
    </lineage>
</organism>
<dbReference type="NCBIfam" id="NF047352">
    <property type="entry name" value="P_loop_sacsin"/>
    <property type="match status" value="1"/>
</dbReference>
<name>A0AA39ZXM1_9PEZI</name>
<dbReference type="PANTHER" id="PTHR32387:SF0">
    <property type="entry name" value="PROTEIN NO VEIN"/>
    <property type="match status" value="1"/>
</dbReference>
<dbReference type="InterPro" id="IPR036890">
    <property type="entry name" value="HATPase_C_sf"/>
</dbReference>
<gene>
    <name evidence="1" type="ORF">B0H67DRAFT_558107</name>
</gene>
<dbReference type="InterPro" id="IPR052957">
    <property type="entry name" value="Auxin_embryo_med"/>
</dbReference>